<evidence type="ECO:0000313" key="2">
    <source>
        <dbReference type="Proteomes" id="UP000606900"/>
    </source>
</evidence>
<reference evidence="1" key="1">
    <citation type="submission" date="2020-10" db="EMBL/GenBank/DDBJ databases">
        <title>Dehalococcoides mccartyi of a TCE/Cr reducing biochatode.</title>
        <authorList>
            <person name="Matturro B."/>
        </authorList>
    </citation>
    <scope>NUCLEOTIDE SEQUENCE</scope>
    <source>
        <strain evidence="1">Bin2</strain>
    </source>
</reference>
<protein>
    <submittedName>
        <fullName evidence="1">Uncharacterized protein</fullName>
    </submittedName>
</protein>
<accession>A0A843AN16</accession>
<dbReference type="AlphaFoldDB" id="A0A843AN16"/>
<proteinExistence type="predicted"/>
<comment type="caution">
    <text evidence="1">The sequence shown here is derived from an EMBL/GenBank/DDBJ whole genome shotgun (WGS) entry which is preliminary data.</text>
</comment>
<gene>
    <name evidence="1" type="ORF">ISP06_07200</name>
</gene>
<sequence length="139" mass="15618">MAKKLLFIIIVSFLLIIMANSGCIDNTKANSTWGEKKISLDDIKISNTTVGNRSENNDSVYYVSGYILNQNSFEALDPKIKVTTYYANGTVFAVNEKPYLDPKNLPANDKSYFYARFEDPDKKIAKFEVKVLSAKGELV</sequence>
<name>A0A843AN16_METFO</name>
<dbReference type="RefSeq" id="WP_276699233.1">
    <property type="nucleotide sequence ID" value="NZ_JADIIL010000026.1"/>
</dbReference>
<evidence type="ECO:0000313" key="1">
    <source>
        <dbReference type="EMBL" id="MBF4475238.1"/>
    </source>
</evidence>
<dbReference type="Proteomes" id="UP000606900">
    <property type="component" value="Unassembled WGS sequence"/>
</dbReference>
<organism evidence="1 2">
    <name type="scientific">Methanobacterium formicicum</name>
    <dbReference type="NCBI Taxonomy" id="2162"/>
    <lineage>
        <taxon>Archaea</taxon>
        <taxon>Methanobacteriati</taxon>
        <taxon>Methanobacteriota</taxon>
        <taxon>Methanomada group</taxon>
        <taxon>Methanobacteria</taxon>
        <taxon>Methanobacteriales</taxon>
        <taxon>Methanobacteriaceae</taxon>
        <taxon>Methanobacterium</taxon>
    </lineage>
</organism>
<dbReference type="EMBL" id="JADIIL010000026">
    <property type="protein sequence ID" value="MBF4475238.1"/>
    <property type="molecule type" value="Genomic_DNA"/>
</dbReference>